<dbReference type="InterPro" id="IPR043038">
    <property type="entry name" value="VbhA_sf"/>
</dbReference>
<evidence type="ECO:0000313" key="2">
    <source>
        <dbReference type="EMBL" id="CAB3799628.1"/>
    </source>
</evidence>
<evidence type="ECO:0000259" key="1">
    <source>
        <dbReference type="Pfam" id="PF18495"/>
    </source>
</evidence>
<proteinExistence type="predicted"/>
<evidence type="ECO:0000313" key="3">
    <source>
        <dbReference type="Proteomes" id="UP000494119"/>
    </source>
</evidence>
<dbReference type="InterPro" id="IPR041535">
    <property type="entry name" value="VbhA"/>
</dbReference>
<dbReference type="InterPro" id="IPR033788">
    <property type="entry name" value="VbhA-like"/>
</dbReference>
<dbReference type="CDD" id="cd11586">
    <property type="entry name" value="VbhA_like"/>
    <property type="match status" value="1"/>
</dbReference>
<accession>A0A6J5GG61</accession>
<dbReference type="Gene3D" id="1.10.8.1050">
    <property type="entry name" value="Antitoxin VbhA-like"/>
    <property type="match status" value="1"/>
</dbReference>
<protein>
    <recommendedName>
        <fullName evidence="1">Antitoxin VbhA domain-containing protein</fullName>
    </recommendedName>
</protein>
<gene>
    <name evidence="2" type="ORF">LMG28688_04964</name>
</gene>
<organism evidence="2 3">
    <name type="scientific">Paraburkholderia caffeinitolerans</name>
    <dbReference type="NCBI Taxonomy" id="1723730"/>
    <lineage>
        <taxon>Bacteria</taxon>
        <taxon>Pseudomonadati</taxon>
        <taxon>Pseudomonadota</taxon>
        <taxon>Betaproteobacteria</taxon>
        <taxon>Burkholderiales</taxon>
        <taxon>Burkholderiaceae</taxon>
        <taxon>Paraburkholderia</taxon>
    </lineage>
</organism>
<keyword evidence="3" id="KW-1185">Reference proteome</keyword>
<sequence length="84" mass="9367">MTNVTMLPKDELAKRHATVTNAIATQRLEGLEMNRETIADLESWARGEIELTTARERALARIEATRLRRLAEGAWPPAADPLAD</sequence>
<dbReference type="Proteomes" id="UP000494119">
    <property type="component" value="Unassembled WGS sequence"/>
</dbReference>
<feature type="domain" description="Antitoxin VbhA" evidence="1">
    <location>
        <begin position="15"/>
        <end position="61"/>
    </location>
</feature>
<dbReference type="AlphaFoldDB" id="A0A6J5GG61"/>
<name>A0A6J5GG61_9BURK</name>
<dbReference type="Pfam" id="PF18495">
    <property type="entry name" value="VbhA"/>
    <property type="match status" value="1"/>
</dbReference>
<dbReference type="RefSeq" id="WP_246282389.1">
    <property type="nucleotide sequence ID" value="NZ_CADIKL010000030.1"/>
</dbReference>
<dbReference type="EMBL" id="CADIKL010000030">
    <property type="protein sequence ID" value="CAB3799628.1"/>
    <property type="molecule type" value="Genomic_DNA"/>
</dbReference>
<reference evidence="2 3" key="1">
    <citation type="submission" date="2020-04" db="EMBL/GenBank/DDBJ databases">
        <authorList>
            <person name="De Canck E."/>
        </authorList>
    </citation>
    <scope>NUCLEOTIDE SEQUENCE [LARGE SCALE GENOMIC DNA]</scope>
    <source>
        <strain evidence="2 3">LMG 28688</strain>
    </source>
</reference>